<keyword evidence="5" id="KW-0813">Transport</keyword>
<keyword evidence="16" id="KW-1185">Reference proteome</keyword>
<evidence type="ECO:0000256" key="10">
    <source>
        <dbReference type="ARBA" id="ARBA00022989"/>
    </source>
</evidence>
<dbReference type="InterPro" id="IPR017384">
    <property type="entry name" value="NADH_Ub_cplx-1_asu_su-1"/>
</dbReference>
<comment type="similarity">
    <text evidence="3">Belongs to the complex I NDUFA1 subunit family.</text>
</comment>
<comment type="function">
    <text evidence="1">Accessory subunit of the mitochondrial membrane respiratory chain NADH dehydrogenase (Complex I), that is believed not to be involved in catalysis. Complex I functions in the transfer of electrons from NADH to the respiratory chain. The immediate electron acceptor for the enzyme is believed to be ubiquinone.</text>
</comment>
<accession>A0A6I9WAY2</accession>
<keyword evidence="11" id="KW-0496">Mitochondrion</keyword>
<reference evidence="17" key="1">
    <citation type="submission" date="2025-08" db="UniProtKB">
        <authorList>
            <consortium name="RefSeq"/>
        </authorList>
    </citation>
    <scope>IDENTIFICATION</scope>
    <source>
        <tissue evidence="17">Adult</tissue>
    </source>
</reference>
<evidence type="ECO:0000256" key="8">
    <source>
        <dbReference type="ARBA" id="ARBA00022792"/>
    </source>
</evidence>
<evidence type="ECO:0000313" key="16">
    <source>
        <dbReference type="Proteomes" id="UP001652620"/>
    </source>
</evidence>
<evidence type="ECO:0000256" key="4">
    <source>
        <dbReference type="ARBA" id="ARBA00016392"/>
    </source>
</evidence>
<keyword evidence="6" id="KW-0679">Respiratory chain</keyword>
<comment type="subcellular location">
    <subcellularLocation>
        <location evidence="2">Mitochondrion inner membrane</location>
        <topology evidence="2">Single-pass membrane protein</topology>
        <orientation evidence="2">Matrix side</orientation>
    </subcellularLocation>
</comment>
<evidence type="ECO:0000256" key="7">
    <source>
        <dbReference type="ARBA" id="ARBA00022692"/>
    </source>
</evidence>
<dbReference type="GeneID" id="105233844"/>
<evidence type="ECO:0000256" key="12">
    <source>
        <dbReference type="ARBA" id="ARBA00023136"/>
    </source>
</evidence>
<dbReference type="Pfam" id="PF15879">
    <property type="entry name" value="MWFE"/>
    <property type="match status" value="1"/>
</dbReference>
<dbReference type="OrthoDB" id="1920692at2759"/>
<dbReference type="InParanoid" id="A0A6I9WAY2"/>
<evidence type="ECO:0000256" key="14">
    <source>
        <dbReference type="ARBA" id="ARBA00033255"/>
    </source>
</evidence>
<keyword evidence="8" id="KW-0999">Mitochondrion inner membrane</keyword>
<keyword evidence="7 15" id="KW-0812">Transmembrane</keyword>
<keyword evidence="9" id="KW-0249">Electron transport</keyword>
<dbReference type="OMA" id="NTDERWE"/>
<gene>
    <name evidence="17" type="primary">LOC105233844</name>
</gene>
<evidence type="ECO:0000256" key="6">
    <source>
        <dbReference type="ARBA" id="ARBA00022660"/>
    </source>
</evidence>
<keyword evidence="12 15" id="KW-0472">Membrane</keyword>
<feature type="transmembrane region" description="Helical" evidence="15">
    <location>
        <begin position="6"/>
        <end position="26"/>
    </location>
</feature>
<dbReference type="PANTHER" id="PTHR17098:SF2">
    <property type="entry name" value="NADH DEHYDROGENASE [UBIQUINONE] 1 ALPHA SUBCOMPLEX SUBUNIT 1"/>
    <property type="match status" value="1"/>
</dbReference>
<dbReference type="CTD" id="5740593"/>
<evidence type="ECO:0000313" key="17">
    <source>
        <dbReference type="RefSeq" id="XP_011214318.1"/>
    </source>
</evidence>
<dbReference type="AlphaFoldDB" id="A0A6I9WAY2"/>
<dbReference type="FunCoup" id="A0A6I9WAY2">
    <property type="interactions" value="116"/>
</dbReference>
<evidence type="ECO:0000256" key="3">
    <source>
        <dbReference type="ARBA" id="ARBA00009960"/>
    </source>
</evidence>
<dbReference type="RefSeq" id="XP_011214318.1">
    <property type="nucleotide sequence ID" value="XM_011216016.4"/>
</dbReference>
<dbReference type="GO" id="GO:0005743">
    <property type="term" value="C:mitochondrial inner membrane"/>
    <property type="evidence" value="ECO:0007669"/>
    <property type="project" value="UniProtKB-SubCell"/>
</dbReference>
<dbReference type="PANTHER" id="PTHR17098">
    <property type="entry name" value="NADH-UBIQUINONE OXIDOREDUCTASE MWFE SUBUNIT"/>
    <property type="match status" value="1"/>
</dbReference>
<evidence type="ECO:0000256" key="1">
    <source>
        <dbReference type="ARBA" id="ARBA00003195"/>
    </source>
</evidence>
<protein>
    <recommendedName>
        <fullName evidence="4">NADH dehydrogenase [ubiquinone] 1 alpha subcomplex subunit 1</fullName>
    </recommendedName>
    <alternativeName>
        <fullName evidence="14">Complex I-MWFE</fullName>
    </alternativeName>
    <alternativeName>
        <fullName evidence="13">NADH-ubiquinone oxidoreductase MWFE subunit</fullName>
    </alternativeName>
</protein>
<organism evidence="16 17">
    <name type="scientific">Bactrocera dorsalis</name>
    <name type="common">Oriental fruit fly</name>
    <name type="synonym">Dacus dorsalis</name>
    <dbReference type="NCBI Taxonomy" id="27457"/>
    <lineage>
        <taxon>Eukaryota</taxon>
        <taxon>Metazoa</taxon>
        <taxon>Ecdysozoa</taxon>
        <taxon>Arthropoda</taxon>
        <taxon>Hexapoda</taxon>
        <taxon>Insecta</taxon>
        <taxon>Pterygota</taxon>
        <taxon>Neoptera</taxon>
        <taxon>Endopterygota</taxon>
        <taxon>Diptera</taxon>
        <taxon>Brachycera</taxon>
        <taxon>Muscomorpha</taxon>
        <taxon>Tephritoidea</taxon>
        <taxon>Tephritidae</taxon>
        <taxon>Bactrocera</taxon>
        <taxon>Bactrocera</taxon>
    </lineage>
</organism>
<evidence type="ECO:0000256" key="15">
    <source>
        <dbReference type="SAM" id="Phobius"/>
    </source>
</evidence>
<sequence length="73" mass="8523">MWYEILPSAGIITVVLAVPVYAMWGLNKLTLGNSYRRNMDERFDRILYQRDSRLTKNPYIQNGLDSIPDEESN</sequence>
<keyword evidence="10 15" id="KW-1133">Transmembrane helix</keyword>
<proteinExistence type="inferred from homology"/>
<evidence type="ECO:0000256" key="13">
    <source>
        <dbReference type="ARBA" id="ARBA00029847"/>
    </source>
</evidence>
<evidence type="ECO:0000256" key="5">
    <source>
        <dbReference type="ARBA" id="ARBA00022448"/>
    </source>
</evidence>
<dbReference type="Proteomes" id="UP001652620">
    <property type="component" value="Chromosome 3"/>
</dbReference>
<evidence type="ECO:0000256" key="2">
    <source>
        <dbReference type="ARBA" id="ARBA00004298"/>
    </source>
</evidence>
<name>A0A6I9WAY2_BACDO</name>
<dbReference type="KEGG" id="bdr:105233844"/>
<evidence type="ECO:0000256" key="9">
    <source>
        <dbReference type="ARBA" id="ARBA00022982"/>
    </source>
</evidence>
<evidence type="ECO:0000256" key="11">
    <source>
        <dbReference type="ARBA" id="ARBA00023128"/>
    </source>
</evidence>